<name>A0AC35TLF2_9BILA</name>
<protein>
    <submittedName>
        <fullName evidence="2">Neprilysin</fullName>
    </submittedName>
</protein>
<sequence>MISNLIILALVGVSFSMIPTASRKAFNEKTGISFSEGYLKASELFRTSINDSVNPCDDFYDFACGKWITDNEIPDDLTSYGRFSELREKVSEEMKQLYETPSESDSKTVAGLKQIYKTCMDMKTLSKTGFKAMMVEIENFGYWPIIHGNKWKEEQFDLTEILVNIAQSRSIDIFLELYVSQDQKNVSRRMLHVDQGNLGLGSSSRDYFLNRDKYVRQMTAYRHYLITKIMMVAEDAGSSRTREEIVADVDAMLVFETEFAKILIPDDERRNFTEMYNIIKMNDLNTLVPIVDWMKYFRAITPFDMHHYLDSNPDMIATDLSMFARLVILLRNTDARVLTNYIINRYTASWNMQLDERYEDIQQDFLKEFLGKKNKSPRWKECSASASAKMPYASGAMYVNAHFNDADKAAAMEMIVDIKFAMKQILESNDWMDQTTKAYAIEKLKEMMPLIGYPEFVKNNTALNEYYEGLEFEKSDTYSEMVHKLTTWSQHKAFRRVLEPVDREDFGISSAVVNAFYSSTKNAITFPAAILQPNFFSSTFPKAVNYGGIGAVIGHEITHGFDDQGSQFDKLGSLANWWDAQTQVEFKDRTKCIIDQYSAYEVPDTGLKVNGKLTQGENIADNGGLKGAYKSYRNYIKKLGHEEERIPGFEKYTNDQIFFMSYAQTWCGKAKPQSVIRQILGDPHSPMRFRVNGVVVNQPDFAASFKCPIGSPMNPGKRCNVW</sequence>
<evidence type="ECO:0000313" key="2">
    <source>
        <dbReference type="WBParaSite" id="RSKR_0000176800.1"/>
    </source>
</evidence>
<reference evidence="2" key="1">
    <citation type="submission" date="2016-11" db="UniProtKB">
        <authorList>
            <consortium name="WormBaseParasite"/>
        </authorList>
    </citation>
    <scope>IDENTIFICATION</scope>
    <source>
        <strain evidence="2">KR3021</strain>
    </source>
</reference>
<evidence type="ECO:0000313" key="1">
    <source>
        <dbReference type="Proteomes" id="UP000095286"/>
    </source>
</evidence>
<dbReference type="Proteomes" id="UP000095286">
    <property type="component" value="Unplaced"/>
</dbReference>
<proteinExistence type="predicted"/>
<accession>A0AC35TLF2</accession>
<organism evidence="1 2">
    <name type="scientific">Rhabditophanes sp. KR3021</name>
    <dbReference type="NCBI Taxonomy" id="114890"/>
    <lineage>
        <taxon>Eukaryota</taxon>
        <taxon>Metazoa</taxon>
        <taxon>Ecdysozoa</taxon>
        <taxon>Nematoda</taxon>
        <taxon>Chromadorea</taxon>
        <taxon>Rhabditida</taxon>
        <taxon>Tylenchina</taxon>
        <taxon>Panagrolaimomorpha</taxon>
        <taxon>Strongyloidoidea</taxon>
        <taxon>Alloionematidae</taxon>
        <taxon>Rhabditophanes</taxon>
    </lineage>
</organism>
<dbReference type="WBParaSite" id="RSKR_0000176800.1">
    <property type="protein sequence ID" value="RSKR_0000176800.1"/>
    <property type="gene ID" value="RSKR_0000176800"/>
</dbReference>